<evidence type="ECO:0000313" key="5">
    <source>
        <dbReference type="Proteomes" id="UP001278738"/>
    </source>
</evidence>
<dbReference type="EMBL" id="JAWXVG010000011">
    <property type="protein sequence ID" value="MDX6183853.1"/>
    <property type="molecule type" value="Genomic_DNA"/>
</dbReference>
<dbReference type="EMBL" id="JAWXVH010000012">
    <property type="protein sequence ID" value="MDX6187402.1"/>
    <property type="molecule type" value="Genomic_DNA"/>
</dbReference>
<comment type="caution">
    <text evidence="3">The sequence shown here is derived from an EMBL/GenBank/DDBJ whole genome shotgun (WGS) entry which is preliminary data.</text>
</comment>
<keyword evidence="1" id="KW-0472">Membrane</keyword>
<name>A0AAJ2SGC3_9FLAO</name>
<protein>
    <submittedName>
        <fullName evidence="3">DUF445 domain-containing protein</fullName>
    </submittedName>
</protein>
<accession>A0AAJ2SGC3</accession>
<gene>
    <name evidence="2" type="ORF">SGQ18_16960</name>
    <name evidence="3" type="ORF">SGQ44_16695</name>
</gene>
<dbReference type="AlphaFoldDB" id="A0AAJ2SGC3"/>
<dbReference type="RefSeq" id="WP_229976158.1">
    <property type="nucleotide sequence ID" value="NZ_CP087133.1"/>
</dbReference>
<evidence type="ECO:0000313" key="3">
    <source>
        <dbReference type="EMBL" id="MDX6187402.1"/>
    </source>
</evidence>
<dbReference type="InterPro" id="IPR007383">
    <property type="entry name" value="DUF445"/>
</dbReference>
<reference evidence="3 5" key="1">
    <citation type="submission" date="2023-11" db="EMBL/GenBank/DDBJ databases">
        <title>Unpublished Manusciprt.</title>
        <authorList>
            <person name="Saticioglu I.B."/>
            <person name="Ay H."/>
            <person name="Ajmi N."/>
            <person name="Altun S."/>
            <person name="Duman M."/>
        </authorList>
    </citation>
    <scope>NUCLEOTIDE SEQUENCE</scope>
    <source>
        <strain evidence="2 5">Fl-33</strain>
        <strain evidence="3">Fl-77</strain>
    </source>
</reference>
<keyword evidence="1" id="KW-1133">Transmembrane helix</keyword>
<dbReference type="Pfam" id="PF04286">
    <property type="entry name" value="DUF445"/>
    <property type="match status" value="1"/>
</dbReference>
<dbReference type="PANTHER" id="PTHR38442">
    <property type="entry name" value="INNER MEMBRANE PROTEIN-RELATED"/>
    <property type="match status" value="1"/>
</dbReference>
<dbReference type="PANTHER" id="PTHR38442:SF1">
    <property type="entry name" value="INNER MEMBRANE PROTEIN"/>
    <property type="match status" value="1"/>
</dbReference>
<evidence type="ECO:0000313" key="2">
    <source>
        <dbReference type="EMBL" id="MDX6183853.1"/>
    </source>
</evidence>
<feature type="transmembrane region" description="Helical" evidence="1">
    <location>
        <begin position="28"/>
        <end position="47"/>
    </location>
</feature>
<keyword evidence="5" id="KW-1185">Reference proteome</keyword>
<evidence type="ECO:0000313" key="4">
    <source>
        <dbReference type="Proteomes" id="UP001270053"/>
    </source>
</evidence>
<proteinExistence type="predicted"/>
<evidence type="ECO:0000256" key="1">
    <source>
        <dbReference type="SAM" id="Phobius"/>
    </source>
</evidence>
<dbReference type="Proteomes" id="UP001278738">
    <property type="component" value="Unassembled WGS sequence"/>
</dbReference>
<keyword evidence="1" id="KW-0812">Transmembrane</keyword>
<dbReference type="GO" id="GO:0005886">
    <property type="term" value="C:plasma membrane"/>
    <property type="evidence" value="ECO:0007669"/>
    <property type="project" value="TreeGrafter"/>
</dbReference>
<organism evidence="3 4">
    <name type="scientific">Flavobacterium flavipigmentatum</name>
    <dbReference type="NCBI Taxonomy" id="2893884"/>
    <lineage>
        <taxon>Bacteria</taxon>
        <taxon>Pseudomonadati</taxon>
        <taxon>Bacteroidota</taxon>
        <taxon>Flavobacteriia</taxon>
        <taxon>Flavobacteriales</taxon>
        <taxon>Flavobacteriaceae</taxon>
        <taxon>Flavobacterium</taxon>
    </lineage>
</organism>
<sequence>MNFLIMKTTTDHEIISKQKALNKMKNNALALLGVAVLLFIVAIYFKIPMLQAFSEAAMVGGIADWFAVVALFRHPLGIPIWHTAIIPLKKNEIGENLGSFVSEEFLNREKLEIKLEEFNFATKASEWLSEKENAVKIANLVAVNIIPGILKTINDEDIKRFIQIQFKEKLEAINFGDWVALSLEPLQKGQLKEQMLTNIIDVLCNELIDNKDLIRKKVKESTPILTFGLADKSISEGVFNGLYDFLNETKNPESDIRAKIDQYVYDFLDKVKNSEEMRGKINNVILGFAGKKEVQDYINGIWDEIKLSISDDLDKGDQSSIKNNISNLIQSFGKGIKEDQAMLHKINNFIKNDVLSILINNKKVIGDLIASTVKSWDGKEVSEKLELEIGKDLQYIRINGTLVGGLIGLVIYAFESVYHHFVF</sequence>
<dbReference type="Proteomes" id="UP001270053">
    <property type="component" value="Unassembled WGS sequence"/>
</dbReference>